<keyword evidence="3" id="KW-1185">Reference proteome</keyword>
<feature type="region of interest" description="Disordered" evidence="1">
    <location>
        <begin position="21"/>
        <end position="66"/>
    </location>
</feature>
<comment type="caution">
    <text evidence="2">The sequence shown here is derived from an EMBL/GenBank/DDBJ whole genome shotgun (WGS) entry which is preliminary data.</text>
</comment>
<proteinExistence type="predicted"/>
<dbReference type="AlphaFoldDB" id="A0A4Z2J9J7"/>
<dbReference type="Proteomes" id="UP000314294">
    <property type="component" value="Unassembled WGS sequence"/>
</dbReference>
<name>A0A4Z2J9J7_9TELE</name>
<reference evidence="2 3" key="1">
    <citation type="submission" date="2019-03" db="EMBL/GenBank/DDBJ databases">
        <title>First draft genome of Liparis tanakae, snailfish: a comprehensive survey of snailfish specific genes.</title>
        <authorList>
            <person name="Kim W."/>
            <person name="Song I."/>
            <person name="Jeong J.-H."/>
            <person name="Kim D."/>
            <person name="Kim S."/>
            <person name="Ryu S."/>
            <person name="Song J.Y."/>
            <person name="Lee S.K."/>
        </authorList>
    </citation>
    <scope>NUCLEOTIDE SEQUENCE [LARGE SCALE GENOMIC DNA]</scope>
    <source>
        <tissue evidence="2">Muscle</tissue>
    </source>
</reference>
<evidence type="ECO:0000313" key="2">
    <source>
        <dbReference type="EMBL" id="TNN86889.1"/>
    </source>
</evidence>
<protein>
    <submittedName>
        <fullName evidence="2">Uncharacterized protein</fullName>
    </submittedName>
</protein>
<dbReference type="EMBL" id="SRLO01000012">
    <property type="protein sequence ID" value="TNN86889.1"/>
    <property type="molecule type" value="Genomic_DNA"/>
</dbReference>
<organism evidence="2 3">
    <name type="scientific">Liparis tanakae</name>
    <name type="common">Tanaka's snailfish</name>
    <dbReference type="NCBI Taxonomy" id="230148"/>
    <lineage>
        <taxon>Eukaryota</taxon>
        <taxon>Metazoa</taxon>
        <taxon>Chordata</taxon>
        <taxon>Craniata</taxon>
        <taxon>Vertebrata</taxon>
        <taxon>Euteleostomi</taxon>
        <taxon>Actinopterygii</taxon>
        <taxon>Neopterygii</taxon>
        <taxon>Teleostei</taxon>
        <taxon>Neoteleostei</taxon>
        <taxon>Acanthomorphata</taxon>
        <taxon>Eupercaria</taxon>
        <taxon>Perciformes</taxon>
        <taxon>Cottioidei</taxon>
        <taxon>Cottales</taxon>
        <taxon>Liparidae</taxon>
        <taxon>Liparis</taxon>
    </lineage>
</organism>
<accession>A0A4Z2J9J7</accession>
<feature type="compositionally biased region" description="Basic and acidic residues" evidence="1">
    <location>
        <begin position="21"/>
        <end position="31"/>
    </location>
</feature>
<sequence length="66" mass="7121">MWITMGSDLYAREVSSLVKAHDDEGVTHRTSEAGSGCCQRPDEDPEPGAGPDPPASPDFVTTERFL</sequence>
<evidence type="ECO:0000313" key="3">
    <source>
        <dbReference type="Proteomes" id="UP000314294"/>
    </source>
</evidence>
<gene>
    <name evidence="2" type="ORF">EYF80_002644</name>
</gene>
<evidence type="ECO:0000256" key="1">
    <source>
        <dbReference type="SAM" id="MobiDB-lite"/>
    </source>
</evidence>